<organism evidence="13 14">
    <name type="scientific">Ambispora gerdemannii</name>
    <dbReference type="NCBI Taxonomy" id="144530"/>
    <lineage>
        <taxon>Eukaryota</taxon>
        <taxon>Fungi</taxon>
        <taxon>Fungi incertae sedis</taxon>
        <taxon>Mucoromycota</taxon>
        <taxon>Glomeromycotina</taxon>
        <taxon>Glomeromycetes</taxon>
        <taxon>Archaeosporales</taxon>
        <taxon>Ambisporaceae</taxon>
        <taxon>Ambispora</taxon>
    </lineage>
</organism>
<evidence type="ECO:0000256" key="10">
    <source>
        <dbReference type="SAM" id="MobiDB-lite"/>
    </source>
</evidence>
<dbReference type="GO" id="GO:0004100">
    <property type="term" value="F:chitin synthase activity"/>
    <property type="evidence" value="ECO:0007669"/>
    <property type="project" value="UniProtKB-EC"/>
</dbReference>
<feature type="transmembrane region" description="Helical" evidence="11">
    <location>
        <begin position="1038"/>
        <end position="1057"/>
    </location>
</feature>
<feature type="region of interest" description="Disordered" evidence="10">
    <location>
        <begin position="1169"/>
        <end position="1190"/>
    </location>
</feature>
<dbReference type="InterPro" id="IPR004835">
    <property type="entry name" value="Chitin_synth"/>
</dbReference>
<dbReference type="PANTHER" id="PTHR22914:SF16">
    <property type="entry name" value="CHITIN SYNTHASE 3"/>
    <property type="match status" value="1"/>
</dbReference>
<feature type="transmembrane region" description="Helical" evidence="11">
    <location>
        <begin position="1069"/>
        <end position="1088"/>
    </location>
</feature>
<keyword evidence="9" id="KW-0325">Glycoprotein</keyword>
<protein>
    <recommendedName>
        <fullName evidence="2">chitin synthase</fullName>
        <ecNumber evidence="2">2.4.1.16</ecNumber>
    </recommendedName>
</protein>
<dbReference type="Proteomes" id="UP000789831">
    <property type="component" value="Unassembled WGS sequence"/>
</dbReference>
<feature type="compositionally biased region" description="Polar residues" evidence="10">
    <location>
        <begin position="490"/>
        <end position="505"/>
    </location>
</feature>
<gene>
    <name evidence="13" type="ORF">AGERDE_LOCUS7167</name>
</gene>
<feature type="transmembrane region" description="Helical" evidence="11">
    <location>
        <begin position="156"/>
        <end position="176"/>
    </location>
</feature>
<dbReference type="EC" id="2.4.1.16" evidence="2"/>
<keyword evidence="4" id="KW-0328">Glycosyltransferase</keyword>
<evidence type="ECO:0000259" key="12">
    <source>
        <dbReference type="Pfam" id="PF22997"/>
    </source>
</evidence>
<evidence type="ECO:0000256" key="7">
    <source>
        <dbReference type="ARBA" id="ARBA00022989"/>
    </source>
</evidence>
<sequence length="1345" mass="150665">MSSTPPEPENRTSTAAAPGARHSTISREPMQSRNSIFNHVHATSHNLAYKETDSGSGGRGQNHPSELERGEGGGNHIHNRQSILSRDERKSMESKKRSLKRKKSSKEQSTEKKRKEWPTCWIIYCYAVTFYAPPFILSACGRMKTQEIQRAWREKIGLITVIFLICAFVAFLTFGFTQVICGAPPTRVRGGKVFNDHAIINGFAYDLSKYKGHPGVPFYDPPIPPNVELAYAPVNAGGKDISFLFQNVNKKCQGVITLKPDADAPSQNGLVGWYFPCVMVDQDGSSQPLEKWSPPRRGAGCHTSALARDAYSRLKKAGEIFYTWEEVAKPNRNLAVYNGYVLDLDKLKFLDLQQVNVPGVFHNLTNSNNKFRGRDSSLTFLNTGNKRIADCLADVIKIGSIDTKTMGCIASDIVLYISLTFIVGVVLIKFVLAVIFGWCLSWRLGSFKLESYEERMKRATEIEAWSEDINKPAKLPNRKSRYFPKSSRFSTAYNPTSQNNPNRPISNFGPAGNLGAYNSGRRSPLTKPAGTSNAFLHPNGGTTPRISPNGSPGTSPTLKPTRSNSPVRQIPPSPVTDTAKNTSSSSLTFANNEGFSVANSLATGSKESLGNCPFPSSNVVQQPSPDYQPWDFPLAHTICLITAYSESEQGLRSTLDSVATTDYPNSHKLILVIADGIITGGGNAQSTPDILLSLMHEFVVPPEEVVANSYVAIADGTKRHNMAKVYAGFYKYDDKVQVSKQQRVPMVVVVKCGATEEQNLPKPGNRGKRDSQIILMSFLQKVMFDERMTSFEYEFFNSIWQVTGVTPDKYEIALMVDADTKVYPDSLSRMISCMTRDYDIMGLCGETKIANKTDSFWTMIQVFEYYISHHQSKAFESIFGGVTCLPGCFCMYRIKAPKRDGYWVPILAAQDIVEHYSENIVDTLHKKNLYLLGEDRFLTTLMLRTFPKRKMIFVPQAVCKTIVPDSFRVLLSQRRRWINSTVHNLMELVLVRDLCGTFCFSMQFVIFMELVGTVVLPAAISFTIYLVIISFFIKPPPIIPLMLLAAILGLPAILILMTSRKIVYVGWMLIYLFSLPIWNFLLPVYAYWHFDDFTWGATRQVQGDKGKGDHSAKDGEFDSSKIVMKRWVEFERERRFREAIVKGLPPPQFLEDSNMGMLRKSQYSMADSFESMSTNESSMPLTKGADRSRDTISNTELDSEDMSHEGSPVDEVQEKDSFMYLKDTGSKVEGDTIPVGLQHHAQQRIRQSVSNFLPTSPSPSSNRQSRYRQDGGGSPRHGSPRSSSRDTYYAQQTAREAAARQNSRDSVFDQQPPRPPFSQHDRSQRERRGSREHSRSSSLEISTSA</sequence>
<feature type="compositionally biased region" description="Basic and acidic residues" evidence="10">
    <location>
        <begin position="1319"/>
        <end position="1335"/>
    </location>
</feature>
<keyword evidence="8 11" id="KW-0472">Membrane</keyword>
<keyword evidence="6 11" id="KW-0812">Transmembrane</keyword>
<evidence type="ECO:0000256" key="4">
    <source>
        <dbReference type="ARBA" id="ARBA00022676"/>
    </source>
</evidence>
<dbReference type="InterPro" id="IPR054295">
    <property type="entry name" value="CHS4-like_dom"/>
</dbReference>
<evidence type="ECO:0000256" key="2">
    <source>
        <dbReference type="ARBA" id="ARBA00012543"/>
    </source>
</evidence>
<feature type="compositionally biased region" description="Low complexity" evidence="10">
    <location>
        <begin position="1276"/>
        <end position="1300"/>
    </location>
</feature>
<feature type="compositionally biased region" description="Polar residues" evidence="10">
    <location>
        <begin position="1251"/>
        <end position="1264"/>
    </location>
</feature>
<evidence type="ECO:0000313" key="13">
    <source>
        <dbReference type="EMBL" id="CAG8561353.1"/>
    </source>
</evidence>
<comment type="caution">
    <text evidence="13">The sequence shown here is derived from an EMBL/GenBank/DDBJ whole genome shotgun (WGS) entry which is preliminary data.</text>
</comment>
<accession>A0A9N9FWP1</accession>
<dbReference type="OrthoDB" id="370884at2759"/>
<keyword evidence="7 11" id="KW-1133">Transmembrane helix</keyword>
<dbReference type="InterPro" id="IPR029044">
    <property type="entry name" value="Nucleotide-diphossugar_trans"/>
</dbReference>
<comment type="subcellular location">
    <subcellularLocation>
        <location evidence="1">Cell membrane</location>
        <topology evidence="1">Multi-pass membrane protein</topology>
    </subcellularLocation>
</comment>
<evidence type="ECO:0000256" key="3">
    <source>
        <dbReference type="ARBA" id="ARBA00022475"/>
    </source>
</evidence>
<feature type="transmembrane region" description="Helical" evidence="11">
    <location>
        <begin position="413"/>
        <end position="440"/>
    </location>
</feature>
<evidence type="ECO:0000256" key="8">
    <source>
        <dbReference type="ARBA" id="ARBA00023136"/>
    </source>
</evidence>
<feature type="region of interest" description="Disordered" evidence="10">
    <location>
        <begin position="1"/>
        <end position="32"/>
    </location>
</feature>
<dbReference type="GO" id="GO:0006031">
    <property type="term" value="P:chitin biosynthetic process"/>
    <property type="evidence" value="ECO:0007669"/>
    <property type="project" value="TreeGrafter"/>
</dbReference>
<evidence type="ECO:0000256" key="9">
    <source>
        <dbReference type="ARBA" id="ARBA00023180"/>
    </source>
</evidence>
<feature type="transmembrane region" description="Helical" evidence="11">
    <location>
        <begin position="1010"/>
        <end position="1032"/>
    </location>
</feature>
<proteinExistence type="predicted"/>
<keyword evidence="14" id="KW-1185">Reference proteome</keyword>
<feature type="compositionally biased region" description="Polar residues" evidence="10">
    <location>
        <begin position="1169"/>
        <end position="1180"/>
    </location>
</feature>
<evidence type="ECO:0000256" key="11">
    <source>
        <dbReference type="SAM" id="Phobius"/>
    </source>
</evidence>
<dbReference type="CDD" id="cd04190">
    <property type="entry name" value="Chitin_synth_C"/>
    <property type="match status" value="1"/>
</dbReference>
<feature type="region of interest" description="Disordered" evidence="10">
    <location>
        <begin position="1251"/>
        <end position="1345"/>
    </location>
</feature>
<feature type="domain" description="Chitin synthase 4-like" evidence="12">
    <location>
        <begin position="320"/>
        <end position="400"/>
    </location>
</feature>
<feature type="non-terminal residue" evidence="13">
    <location>
        <position position="1345"/>
    </location>
</feature>
<dbReference type="EMBL" id="CAJVPL010001250">
    <property type="protein sequence ID" value="CAG8561353.1"/>
    <property type="molecule type" value="Genomic_DNA"/>
</dbReference>
<dbReference type="SUPFAM" id="SSF53448">
    <property type="entry name" value="Nucleotide-diphospho-sugar transferases"/>
    <property type="match status" value="1"/>
</dbReference>
<feature type="compositionally biased region" description="Basic and acidic residues" evidence="10">
    <location>
        <begin position="85"/>
        <end position="96"/>
    </location>
</feature>
<dbReference type="Pfam" id="PF03142">
    <property type="entry name" value="Chitin_synth_2"/>
    <property type="match status" value="1"/>
</dbReference>
<feature type="transmembrane region" description="Helical" evidence="11">
    <location>
        <begin position="121"/>
        <end position="140"/>
    </location>
</feature>
<feature type="compositionally biased region" description="Polar residues" evidence="10">
    <location>
        <begin position="575"/>
        <end position="589"/>
    </location>
</feature>
<dbReference type="GO" id="GO:0030428">
    <property type="term" value="C:cell septum"/>
    <property type="evidence" value="ECO:0007669"/>
    <property type="project" value="TreeGrafter"/>
</dbReference>
<keyword evidence="5" id="KW-0808">Transferase</keyword>
<name>A0A9N9FWP1_9GLOM</name>
<evidence type="ECO:0000256" key="5">
    <source>
        <dbReference type="ARBA" id="ARBA00022679"/>
    </source>
</evidence>
<reference evidence="13" key="1">
    <citation type="submission" date="2021-06" db="EMBL/GenBank/DDBJ databases">
        <authorList>
            <person name="Kallberg Y."/>
            <person name="Tangrot J."/>
            <person name="Rosling A."/>
        </authorList>
    </citation>
    <scope>NUCLEOTIDE SEQUENCE</scope>
    <source>
        <strain evidence="13">MT106</strain>
    </source>
</reference>
<feature type="compositionally biased region" description="Low complexity" evidence="10">
    <location>
        <begin position="1336"/>
        <end position="1345"/>
    </location>
</feature>
<evidence type="ECO:0000313" key="14">
    <source>
        <dbReference type="Proteomes" id="UP000789831"/>
    </source>
</evidence>
<evidence type="ECO:0000256" key="6">
    <source>
        <dbReference type="ARBA" id="ARBA00022692"/>
    </source>
</evidence>
<feature type="compositionally biased region" description="Polar residues" evidence="10">
    <location>
        <begin position="529"/>
        <end position="567"/>
    </location>
</feature>
<keyword evidence="3" id="KW-1003">Cell membrane</keyword>
<dbReference type="GO" id="GO:0005886">
    <property type="term" value="C:plasma membrane"/>
    <property type="evidence" value="ECO:0007669"/>
    <property type="project" value="UniProtKB-SubCell"/>
</dbReference>
<feature type="region of interest" description="Disordered" evidence="10">
    <location>
        <begin position="49"/>
        <end position="110"/>
    </location>
</feature>
<dbReference type="PANTHER" id="PTHR22914">
    <property type="entry name" value="CHITIN SYNTHASE"/>
    <property type="match status" value="1"/>
</dbReference>
<feature type="region of interest" description="Disordered" evidence="10">
    <location>
        <begin position="490"/>
        <end position="589"/>
    </location>
</feature>
<evidence type="ECO:0000256" key="1">
    <source>
        <dbReference type="ARBA" id="ARBA00004651"/>
    </source>
</evidence>
<dbReference type="Pfam" id="PF22997">
    <property type="entry name" value="CHS4"/>
    <property type="match status" value="1"/>
</dbReference>